<keyword evidence="4" id="KW-0788">Thiol protease</keyword>
<evidence type="ECO:0000313" key="6">
    <source>
        <dbReference type="EMBL" id="TVO75145.1"/>
    </source>
</evidence>
<dbReference type="OrthoDB" id="6058745at2"/>
<evidence type="ECO:0000256" key="2">
    <source>
        <dbReference type="ARBA" id="ARBA00022670"/>
    </source>
</evidence>
<evidence type="ECO:0000256" key="4">
    <source>
        <dbReference type="ARBA" id="ARBA00022807"/>
    </source>
</evidence>
<proteinExistence type="inferred from homology"/>
<organism evidence="6 7">
    <name type="scientific">Sedimenticola selenatireducens</name>
    <dbReference type="NCBI Taxonomy" id="191960"/>
    <lineage>
        <taxon>Bacteria</taxon>
        <taxon>Pseudomonadati</taxon>
        <taxon>Pseudomonadota</taxon>
        <taxon>Gammaproteobacteria</taxon>
        <taxon>Chromatiales</taxon>
        <taxon>Sedimenticolaceae</taxon>
        <taxon>Sedimenticola</taxon>
    </lineage>
</organism>
<comment type="caution">
    <text evidence="6">The sequence shown here is derived from an EMBL/GenBank/DDBJ whole genome shotgun (WGS) entry which is preliminary data.</text>
</comment>
<feature type="domain" description="NlpC/P60" evidence="5">
    <location>
        <begin position="1"/>
        <end position="133"/>
    </location>
</feature>
<dbReference type="InterPro" id="IPR038765">
    <property type="entry name" value="Papain-like_cys_pep_sf"/>
</dbReference>
<dbReference type="Proteomes" id="UP000316649">
    <property type="component" value="Unassembled WGS sequence"/>
</dbReference>
<evidence type="ECO:0000256" key="1">
    <source>
        <dbReference type="ARBA" id="ARBA00007074"/>
    </source>
</evidence>
<dbReference type="InterPro" id="IPR000064">
    <property type="entry name" value="NLP_P60_dom"/>
</dbReference>
<gene>
    <name evidence="6" type="ORF">FHP88_09025</name>
</gene>
<dbReference type="InterPro" id="IPR011929">
    <property type="entry name" value="Phage_pept_NlpC/P60"/>
</dbReference>
<dbReference type="SUPFAM" id="SSF54001">
    <property type="entry name" value="Cysteine proteinases"/>
    <property type="match status" value="1"/>
</dbReference>
<keyword evidence="7" id="KW-1185">Reference proteome</keyword>
<dbReference type="AlphaFoldDB" id="A0A558E1E4"/>
<dbReference type="EMBL" id="VMNH01000009">
    <property type="protein sequence ID" value="TVO75145.1"/>
    <property type="molecule type" value="Genomic_DNA"/>
</dbReference>
<reference evidence="6 7" key="1">
    <citation type="submission" date="2019-07" db="EMBL/GenBank/DDBJ databases">
        <title>The pathways for chlorine oxyanion respiration interact through the shared metabolite chlorate.</title>
        <authorList>
            <person name="Barnum T.P."/>
            <person name="Cheng Y."/>
            <person name="Hill K.A."/>
            <person name="Lucas L.N."/>
            <person name="Carlson H.K."/>
            <person name="Coates J.D."/>
        </authorList>
    </citation>
    <scope>NUCLEOTIDE SEQUENCE [LARGE SCALE GENOMIC DNA]</scope>
    <source>
        <strain evidence="6 7">BK-1</strain>
    </source>
</reference>
<name>A0A558E1E4_9GAMM</name>
<protein>
    <submittedName>
        <fullName evidence="6">Peptidase P60</fullName>
    </submittedName>
</protein>
<keyword evidence="2" id="KW-0645">Protease</keyword>
<accession>A0A558E1E4</accession>
<dbReference type="GO" id="GO:0006508">
    <property type="term" value="P:proteolysis"/>
    <property type="evidence" value="ECO:0007669"/>
    <property type="project" value="UniProtKB-KW"/>
</dbReference>
<sequence length="136" mass="15371">MITRADIVIEAKTWIGTPFHHQAAVKRVGCDCAGMVKGVWRELGNDVSKVPVDYPRTPSGGNLVRILIEFLDRTVTPKAGDVILFTLLNEPQHLGILTDKNTVIHAYQPFGKVVEHRLDDKWKRRVTAYYSFRGVE</sequence>
<dbReference type="NCBIfam" id="TIGR02219">
    <property type="entry name" value="phage_NlpC_fam"/>
    <property type="match status" value="1"/>
</dbReference>
<evidence type="ECO:0000259" key="5">
    <source>
        <dbReference type="PROSITE" id="PS51935"/>
    </source>
</evidence>
<keyword evidence="3" id="KW-0378">Hydrolase</keyword>
<comment type="similarity">
    <text evidence="1">Belongs to the peptidase C40 family.</text>
</comment>
<dbReference type="Pfam" id="PF00877">
    <property type="entry name" value="NLPC_P60"/>
    <property type="match status" value="1"/>
</dbReference>
<dbReference type="Gene3D" id="3.90.1720.10">
    <property type="entry name" value="endopeptidase domain like (from Nostoc punctiforme)"/>
    <property type="match status" value="1"/>
</dbReference>
<dbReference type="RefSeq" id="WP_144358718.1">
    <property type="nucleotide sequence ID" value="NZ_VMNH01000009.1"/>
</dbReference>
<evidence type="ECO:0000256" key="3">
    <source>
        <dbReference type="ARBA" id="ARBA00022801"/>
    </source>
</evidence>
<dbReference type="GO" id="GO:0008234">
    <property type="term" value="F:cysteine-type peptidase activity"/>
    <property type="evidence" value="ECO:0007669"/>
    <property type="project" value="UniProtKB-KW"/>
</dbReference>
<evidence type="ECO:0000313" key="7">
    <source>
        <dbReference type="Proteomes" id="UP000316649"/>
    </source>
</evidence>
<dbReference type="PROSITE" id="PS51935">
    <property type="entry name" value="NLPC_P60"/>
    <property type="match status" value="1"/>
</dbReference>